<keyword evidence="2" id="KW-1185">Reference proteome</keyword>
<name>A0A9D4JM50_DREPO</name>
<proteinExistence type="predicted"/>
<sequence>MTGEPDMALSALNVMLDACQFGYMTNSSNYENGTYSPSPEYKKCPRDCSGNGNCVESRCECANGFEMEDCSVDTRIPPGFTGISGGPVCEAAADAEAEADCFRPVLIGSNMKPGETKCSVRSFTMDANGHKTFETKTTLYPADFLSAYQMMCHLPEVFFTGQALSGYMLSLTNNGGHTYSSETAYQVFNPECMTCDKAESCRIKDGTCMIDNTCFVAGEVEREDNLGTCQPMVNNTAWTKPATAGVITATSTPEPVALNNYTAVGVGCYCYFEPTSADCACCKNYGCPCAEEHKHVCFDCVDDTMCARQN</sequence>
<dbReference type="AlphaFoldDB" id="A0A9D4JM50"/>
<reference evidence="1" key="1">
    <citation type="journal article" date="2019" name="bioRxiv">
        <title>The Genome of the Zebra Mussel, Dreissena polymorpha: A Resource for Invasive Species Research.</title>
        <authorList>
            <person name="McCartney M.A."/>
            <person name="Auch B."/>
            <person name="Kono T."/>
            <person name="Mallez S."/>
            <person name="Zhang Y."/>
            <person name="Obille A."/>
            <person name="Becker A."/>
            <person name="Abrahante J.E."/>
            <person name="Garbe J."/>
            <person name="Badalamenti J.P."/>
            <person name="Herman A."/>
            <person name="Mangelson H."/>
            <person name="Liachko I."/>
            <person name="Sullivan S."/>
            <person name="Sone E.D."/>
            <person name="Koren S."/>
            <person name="Silverstein K.A.T."/>
            <person name="Beckman K.B."/>
            <person name="Gohl D.M."/>
        </authorList>
    </citation>
    <scope>NUCLEOTIDE SEQUENCE</scope>
    <source>
        <strain evidence="1">Duluth1</strain>
        <tissue evidence="1">Whole animal</tissue>
    </source>
</reference>
<dbReference type="Gene3D" id="2.10.25.10">
    <property type="entry name" value="Laminin"/>
    <property type="match status" value="1"/>
</dbReference>
<gene>
    <name evidence="1" type="ORF">DPMN_140900</name>
</gene>
<comment type="caution">
    <text evidence="1">The sequence shown here is derived from an EMBL/GenBank/DDBJ whole genome shotgun (WGS) entry which is preliminary data.</text>
</comment>
<evidence type="ECO:0000313" key="1">
    <source>
        <dbReference type="EMBL" id="KAH3812467.1"/>
    </source>
</evidence>
<protein>
    <submittedName>
        <fullName evidence="1">Uncharacterized protein</fullName>
    </submittedName>
</protein>
<dbReference type="EMBL" id="JAIWYP010000006">
    <property type="protein sequence ID" value="KAH3812467.1"/>
    <property type="molecule type" value="Genomic_DNA"/>
</dbReference>
<reference evidence="1" key="2">
    <citation type="submission" date="2020-11" db="EMBL/GenBank/DDBJ databases">
        <authorList>
            <person name="McCartney M.A."/>
            <person name="Auch B."/>
            <person name="Kono T."/>
            <person name="Mallez S."/>
            <person name="Becker A."/>
            <person name="Gohl D.M."/>
            <person name="Silverstein K.A.T."/>
            <person name="Koren S."/>
            <person name="Bechman K.B."/>
            <person name="Herman A."/>
            <person name="Abrahante J.E."/>
            <person name="Garbe J."/>
        </authorList>
    </citation>
    <scope>NUCLEOTIDE SEQUENCE</scope>
    <source>
        <strain evidence="1">Duluth1</strain>
        <tissue evidence="1">Whole animal</tissue>
    </source>
</reference>
<organism evidence="1 2">
    <name type="scientific">Dreissena polymorpha</name>
    <name type="common">Zebra mussel</name>
    <name type="synonym">Mytilus polymorpha</name>
    <dbReference type="NCBI Taxonomy" id="45954"/>
    <lineage>
        <taxon>Eukaryota</taxon>
        <taxon>Metazoa</taxon>
        <taxon>Spiralia</taxon>
        <taxon>Lophotrochozoa</taxon>
        <taxon>Mollusca</taxon>
        <taxon>Bivalvia</taxon>
        <taxon>Autobranchia</taxon>
        <taxon>Heteroconchia</taxon>
        <taxon>Euheterodonta</taxon>
        <taxon>Imparidentia</taxon>
        <taxon>Neoheterodontei</taxon>
        <taxon>Myida</taxon>
        <taxon>Dreissenoidea</taxon>
        <taxon>Dreissenidae</taxon>
        <taxon>Dreissena</taxon>
    </lineage>
</organism>
<dbReference type="Proteomes" id="UP000828390">
    <property type="component" value="Unassembled WGS sequence"/>
</dbReference>
<evidence type="ECO:0000313" key="2">
    <source>
        <dbReference type="Proteomes" id="UP000828390"/>
    </source>
</evidence>
<accession>A0A9D4JM50</accession>